<gene>
    <name evidence="1" type="ORF">C1638_020915</name>
</gene>
<proteinExistence type="predicted"/>
<sequence>MQFHKFRLSIGEIELSEEDIRLIKPQIDKAFVGLEQDEYEKLKESKPDEIKMALENMDDDELLYIAKVNDQKKPDNRYRPDSFSQKIYRELFKRKGDLGYKQLNHLSTIQRKYLTSLGLKER</sequence>
<dbReference type="Proteomes" id="UP000236182">
    <property type="component" value="Unassembled WGS sequence"/>
</dbReference>
<comment type="caution">
    <text evidence="1">The sequence shown here is derived from an EMBL/GenBank/DDBJ whole genome shotgun (WGS) entry which is preliminary data.</text>
</comment>
<evidence type="ECO:0000313" key="2">
    <source>
        <dbReference type="Proteomes" id="UP000236182"/>
    </source>
</evidence>
<dbReference type="OrthoDB" id="1271020at2"/>
<organism evidence="1 2">
    <name type="scientific">Chryseobacterium oncorhynchi</name>
    <dbReference type="NCBI Taxonomy" id="741074"/>
    <lineage>
        <taxon>Bacteria</taxon>
        <taxon>Pseudomonadati</taxon>
        <taxon>Bacteroidota</taxon>
        <taxon>Flavobacteriia</taxon>
        <taxon>Flavobacteriales</taxon>
        <taxon>Weeksellaceae</taxon>
        <taxon>Chryseobacterium group</taxon>
        <taxon>Chryseobacterium</taxon>
    </lineage>
</organism>
<dbReference type="RefSeq" id="WP_109623876.1">
    <property type="nucleotide sequence ID" value="NZ_PPEI02000009.1"/>
</dbReference>
<evidence type="ECO:0000313" key="1">
    <source>
        <dbReference type="EMBL" id="PWN60031.1"/>
    </source>
</evidence>
<keyword evidence="2" id="KW-1185">Reference proteome</keyword>
<dbReference type="EMBL" id="PPEI02000009">
    <property type="protein sequence ID" value="PWN60031.1"/>
    <property type="molecule type" value="Genomic_DNA"/>
</dbReference>
<protein>
    <submittedName>
        <fullName evidence="1">Uncharacterized protein</fullName>
    </submittedName>
</protein>
<dbReference type="AlphaFoldDB" id="A0A316WF37"/>
<name>A0A316WF37_9FLAO</name>
<accession>A0A316WF37</accession>
<reference evidence="1" key="1">
    <citation type="submission" date="2018-04" db="EMBL/GenBank/DDBJ databases">
        <title>Draft Genome Sequences of Chryseobacterium lactis NCTC11390T isolated from milk, Chryseobacterium oncorhynchi 701B-08T from rainbow trout, and Chryseobacterium viscerum 687B-08T from diseased fish.</title>
        <authorList>
            <person name="Jeong J.-J."/>
            <person name="Lee Y.J."/>
            <person name="Pathiraja D."/>
            <person name="Park B."/>
            <person name="Choi I.-G."/>
            <person name="Kim K.D."/>
        </authorList>
    </citation>
    <scope>NUCLEOTIDE SEQUENCE [LARGE SCALE GENOMIC DNA]</scope>
    <source>
        <strain evidence="1">701B-08</strain>
    </source>
</reference>